<dbReference type="Gramene" id="scaffold_200385.1">
    <property type="protein sequence ID" value="scaffold_200385.1"/>
    <property type="gene ID" value="scaffold_200385.1"/>
</dbReference>
<organism evidence="3">
    <name type="scientific">Arabidopsis lyrata subsp. lyrata</name>
    <name type="common">Lyre-leaved rock-cress</name>
    <dbReference type="NCBI Taxonomy" id="81972"/>
    <lineage>
        <taxon>Eukaryota</taxon>
        <taxon>Viridiplantae</taxon>
        <taxon>Streptophyta</taxon>
        <taxon>Embryophyta</taxon>
        <taxon>Tracheophyta</taxon>
        <taxon>Spermatophyta</taxon>
        <taxon>Magnoliopsida</taxon>
        <taxon>eudicotyledons</taxon>
        <taxon>Gunneridae</taxon>
        <taxon>Pentapetalae</taxon>
        <taxon>rosids</taxon>
        <taxon>malvids</taxon>
        <taxon>Brassicales</taxon>
        <taxon>Brassicaceae</taxon>
        <taxon>Camelineae</taxon>
        <taxon>Arabidopsis</taxon>
    </lineage>
</organism>
<sequence length="63" mass="6882">MRDSQHYASGFQTASSGHGSDVVYGMFLSKVRSLLIIVESASKSLPELLLILVLHKKNGDHLV</sequence>
<reference evidence="3" key="1">
    <citation type="journal article" date="2011" name="Nat. Genet.">
        <title>The Arabidopsis lyrata genome sequence and the basis of rapid genome size change.</title>
        <authorList>
            <person name="Hu T.T."/>
            <person name="Pattyn P."/>
            <person name="Bakker E.G."/>
            <person name="Cao J."/>
            <person name="Cheng J.-F."/>
            <person name="Clark R.M."/>
            <person name="Fahlgren N."/>
            <person name="Fawcett J.A."/>
            <person name="Grimwood J."/>
            <person name="Gundlach H."/>
            <person name="Haberer G."/>
            <person name="Hollister J.D."/>
            <person name="Ossowski S."/>
            <person name="Ottilar R.P."/>
            <person name="Salamov A.A."/>
            <person name="Schneeberger K."/>
            <person name="Spannagl M."/>
            <person name="Wang X."/>
            <person name="Yang L."/>
            <person name="Nasrallah M.E."/>
            <person name="Bergelson J."/>
            <person name="Carrington J.C."/>
            <person name="Gaut B.S."/>
            <person name="Schmutz J."/>
            <person name="Mayer K.F.X."/>
            <person name="Van de Peer Y."/>
            <person name="Grigoriev I.V."/>
            <person name="Nordborg M."/>
            <person name="Weigel D."/>
            <person name="Guo Y.-L."/>
        </authorList>
    </citation>
    <scope>NUCLEOTIDE SEQUENCE [LARGE SCALE GENOMIC DNA]</scope>
    <source>
        <strain evidence="3">cv. MN47</strain>
    </source>
</reference>
<evidence type="ECO:0000313" key="2">
    <source>
        <dbReference type="EMBL" id="EFH64319.1"/>
    </source>
</evidence>
<dbReference type="Proteomes" id="UP000008694">
    <property type="component" value="Unassembled WGS sequence"/>
</dbReference>
<feature type="compositionally biased region" description="Polar residues" evidence="1">
    <location>
        <begin position="1"/>
        <end position="18"/>
    </location>
</feature>
<name>D7KVE5_ARALL</name>
<dbReference type="AlphaFoldDB" id="D7KVE5"/>
<gene>
    <name evidence="2" type="ORF">ARALYDRAFT_893311</name>
</gene>
<keyword evidence="3" id="KW-1185">Reference proteome</keyword>
<evidence type="ECO:0000313" key="3">
    <source>
        <dbReference type="Proteomes" id="UP000008694"/>
    </source>
</evidence>
<protein>
    <submittedName>
        <fullName evidence="2">Predicted protein</fullName>
    </submittedName>
</protein>
<dbReference type="EMBL" id="GL348714">
    <property type="protein sequence ID" value="EFH64319.1"/>
    <property type="molecule type" value="Genomic_DNA"/>
</dbReference>
<accession>D7KVE5</accession>
<feature type="region of interest" description="Disordered" evidence="1">
    <location>
        <begin position="1"/>
        <end position="20"/>
    </location>
</feature>
<dbReference type="HOGENOM" id="CLU_2888784_0_0_1"/>
<proteinExistence type="predicted"/>
<evidence type="ECO:0000256" key="1">
    <source>
        <dbReference type="SAM" id="MobiDB-lite"/>
    </source>
</evidence>